<dbReference type="Gene3D" id="2.180.10.10">
    <property type="entry name" value="RHS repeat-associated core"/>
    <property type="match status" value="1"/>
</dbReference>
<dbReference type="AlphaFoldDB" id="A0A172TI43"/>
<keyword evidence="4" id="KW-1185">Reference proteome</keyword>
<accession>A0A172TI43</accession>
<evidence type="ECO:0000313" key="4">
    <source>
        <dbReference type="Proteomes" id="UP000076927"/>
    </source>
</evidence>
<dbReference type="Pfam" id="PF25023">
    <property type="entry name" value="TEN_YD-shell"/>
    <property type="match status" value="1"/>
</dbReference>
<dbReference type="InterPro" id="IPR022385">
    <property type="entry name" value="Rhs_assc_core"/>
</dbReference>
<feature type="domain" description="Teneurin-like YD-shell" evidence="2">
    <location>
        <begin position="6"/>
        <end position="202"/>
    </location>
</feature>
<dbReference type="Proteomes" id="UP000076927">
    <property type="component" value="Chromosome"/>
</dbReference>
<dbReference type="InterPro" id="IPR006530">
    <property type="entry name" value="YD"/>
</dbReference>
<reference evidence="3 4" key="1">
    <citation type="submission" date="2015-01" db="EMBL/GenBank/DDBJ databases">
        <title>Paenibacillus swuensis/DY6/whole genome sequencing.</title>
        <authorList>
            <person name="Kim M.K."/>
            <person name="Srinivasan S."/>
            <person name="Lee J.-J."/>
        </authorList>
    </citation>
    <scope>NUCLEOTIDE SEQUENCE [LARGE SCALE GENOMIC DNA]</scope>
    <source>
        <strain evidence="3 4">DY6</strain>
    </source>
</reference>
<dbReference type="RefSeq" id="WP_068606459.1">
    <property type="nucleotide sequence ID" value="NZ_CP011388.1"/>
</dbReference>
<evidence type="ECO:0000313" key="3">
    <source>
        <dbReference type="EMBL" id="ANE46718.1"/>
    </source>
</evidence>
<keyword evidence="1" id="KW-0677">Repeat</keyword>
<dbReference type="PANTHER" id="PTHR32305">
    <property type="match status" value="1"/>
</dbReference>
<dbReference type="OrthoDB" id="9816549at2"/>
<dbReference type="NCBIfam" id="TIGR01643">
    <property type="entry name" value="YD_repeat_2x"/>
    <property type="match status" value="1"/>
</dbReference>
<dbReference type="PANTHER" id="PTHR32305:SF15">
    <property type="entry name" value="PROTEIN RHSA-RELATED"/>
    <property type="match status" value="1"/>
</dbReference>
<dbReference type="KEGG" id="pswu:SY83_11040"/>
<dbReference type="InterPro" id="IPR056823">
    <property type="entry name" value="TEN-like_YD-shell"/>
</dbReference>
<dbReference type="PATRIC" id="fig|1178515.4.peg.2216"/>
<evidence type="ECO:0000256" key="1">
    <source>
        <dbReference type="ARBA" id="ARBA00022737"/>
    </source>
</evidence>
<dbReference type="STRING" id="1178515.SY83_11040"/>
<dbReference type="EMBL" id="CP011388">
    <property type="protein sequence ID" value="ANE46718.1"/>
    <property type="molecule type" value="Genomic_DNA"/>
</dbReference>
<sequence>MSNPQGQTTFNYDPNGNMMSKLGPNGKDEFKYNGFNQLIESAMSDGNWMRYSYDALGLRSSIAENGVLTNFTFDGDQVMSETTASGNRVANYVRGYGLLSQVDPQGRLYDMLSNGHGDVTGLLNCKGELVNSYTYDAFGQTTEKKELIQNRFLYSGEQYDEITDTYYLRARNYDPNLGRFTQEDTFRGDGLNLYSYVKNNPVNFVDPSGNICVEVGGGGTSTWDGKKLNSITTTSKELEQHYLKVLYSVSSSNSNNYWKARECLGNNKNSWWR</sequence>
<organism evidence="3 4">
    <name type="scientific">Paenibacillus swuensis</name>
    <dbReference type="NCBI Taxonomy" id="1178515"/>
    <lineage>
        <taxon>Bacteria</taxon>
        <taxon>Bacillati</taxon>
        <taxon>Bacillota</taxon>
        <taxon>Bacilli</taxon>
        <taxon>Bacillales</taxon>
        <taxon>Paenibacillaceae</taxon>
        <taxon>Paenibacillus</taxon>
    </lineage>
</organism>
<dbReference type="NCBIfam" id="TIGR03696">
    <property type="entry name" value="Rhs_assc_core"/>
    <property type="match status" value="1"/>
</dbReference>
<name>A0A172TI43_9BACL</name>
<proteinExistence type="predicted"/>
<evidence type="ECO:0000259" key="2">
    <source>
        <dbReference type="Pfam" id="PF25023"/>
    </source>
</evidence>
<dbReference type="InterPro" id="IPR050708">
    <property type="entry name" value="T6SS_VgrG/RHS"/>
</dbReference>
<gene>
    <name evidence="3" type="ORF">SY83_11040</name>
</gene>
<protein>
    <recommendedName>
        <fullName evidence="2">Teneurin-like YD-shell domain-containing protein</fullName>
    </recommendedName>
</protein>